<dbReference type="RefSeq" id="XP_029230604.1">
    <property type="nucleotide sequence ID" value="XM_029369321.1"/>
</dbReference>
<organism evidence="2 3">
    <name type="scientific">Trypanosoma conorhini</name>
    <dbReference type="NCBI Taxonomy" id="83891"/>
    <lineage>
        <taxon>Eukaryota</taxon>
        <taxon>Discoba</taxon>
        <taxon>Euglenozoa</taxon>
        <taxon>Kinetoplastea</taxon>
        <taxon>Metakinetoplastina</taxon>
        <taxon>Trypanosomatida</taxon>
        <taxon>Trypanosomatidae</taxon>
        <taxon>Trypanosoma</taxon>
    </lineage>
</organism>
<reference evidence="2 3" key="1">
    <citation type="journal article" date="2018" name="BMC Genomics">
        <title>Genomic comparison of Trypanosoma conorhini and Trypanosoma rangeli to Trypanosoma cruzi strains of high and low virulence.</title>
        <authorList>
            <person name="Bradwell K.R."/>
            <person name="Koparde V.N."/>
            <person name="Matveyev A.V."/>
            <person name="Serrano M.G."/>
            <person name="Alves J.M."/>
            <person name="Parikh H."/>
            <person name="Huang B."/>
            <person name="Lee V."/>
            <person name="Espinosa-Alvarez O."/>
            <person name="Ortiz P.A."/>
            <person name="Costa-Martins A.G."/>
            <person name="Teixeira M.M."/>
            <person name="Buck G.A."/>
        </authorList>
    </citation>
    <scope>NUCLEOTIDE SEQUENCE [LARGE SCALE GENOMIC DNA]</scope>
    <source>
        <strain evidence="2 3">025E</strain>
    </source>
</reference>
<feature type="region of interest" description="Disordered" evidence="1">
    <location>
        <begin position="79"/>
        <end position="125"/>
    </location>
</feature>
<dbReference type="Proteomes" id="UP000284403">
    <property type="component" value="Unassembled WGS sequence"/>
</dbReference>
<evidence type="ECO:0000256" key="1">
    <source>
        <dbReference type="SAM" id="MobiDB-lite"/>
    </source>
</evidence>
<evidence type="ECO:0000313" key="2">
    <source>
        <dbReference type="EMBL" id="RNF24918.1"/>
    </source>
</evidence>
<dbReference type="SUPFAM" id="SSF56112">
    <property type="entry name" value="Protein kinase-like (PK-like)"/>
    <property type="match status" value="1"/>
</dbReference>
<keyword evidence="2" id="KW-0418">Kinase</keyword>
<sequence length="268" mass="29064">MAQQQQRCTPKCNSDHWRHISPEAISFVQSLLEPDPEVRSTVAEALAHPWLRRAAQFAEELSLMPESVEELQRGGNAPVEACTKRGEPHTPPPHLHRQQYAGPAGRRPRDVSAAVDGSSASRRSTNHDNFIYRSSRTSVAPEFLGSGVEHAGVGAGIRVETSDRKKLHAASARTTKTTTTTTTMREKEAGLVARALSPSQVVPPASPSTQTAASLLAQISAMQTSLHGADDAAERPSRVAPQTAEEGEDSDEEGDPFKRIFKTVMFEQ</sequence>
<dbReference type="AlphaFoldDB" id="A0A422Q4M6"/>
<feature type="compositionally biased region" description="Acidic residues" evidence="1">
    <location>
        <begin position="245"/>
        <end position="254"/>
    </location>
</feature>
<proteinExistence type="predicted"/>
<dbReference type="EMBL" id="MKKU01000092">
    <property type="protein sequence ID" value="RNF24918.1"/>
    <property type="molecule type" value="Genomic_DNA"/>
</dbReference>
<evidence type="ECO:0000313" key="3">
    <source>
        <dbReference type="Proteomes" id="UP000284403"/>
    </source>
</evidence>
<dbReference type="GO" id="GO:0016301">
    <property type="term" value="F:kinase activity"/>
    <property type="evidence" value="ECO:0007669"/>
    <property type="project" value="UniProtKB-KW"/>
</dbReference>
<feature type="region of interest" description="Disordered" evidence="1">
    <location>
        <begin position="225"/>
        <end position="257"/>
    </location>
</feature>
<name>A0A422Q4M6_9TRYP</name>
<protein>
    <submittedName>
        <fullName evidence="2">Protein kinase-like protein</fullName>
    </submittedName>
</protein>
<comment type="caution">
    <text evidence="2">The sequence shown here is derived from an EMBL/GenBank/DDBJ whole genome shotgun (WGS) entry which is preliminary data.</text>
</comment>
<feature type="compositionally biased region" description="Low complexity" evidence="1">
    <location>
        <begin position="111"/>
        <end position="123"/>
    </location>
</feature>
<gene>
    <name evidence="2" type="ORF">Tco025E_02394</name>
</gene>
<dbReference type="Gene3D" id="1.10.510.10">
    <property type="entry name" value="Transferase(Phosphotransferase) domain 1"/>
    <property type="match status" value="1"/>
</dbReference>
<dbReference type="InterPro" id="IPR011009">
    <property type="entry name" value="Kinase-like_dom_sf"/>
</dbReference>
<dbReference type="GeneID" id="40316005"/>
<keyword evidence="2" id="KW-0808">Transferase</keyword>
<accession>A0A422Q4M6</accession>
<keyword evidence="3" id="KW-1185">Reference proteome</keyword>
<feature type="compositionally biased region" description="Basic and acidic residues" evidence="1">
    <location>
        <begin position="228"/>
        <end position="237"/>
    </location>
</feature>